<reference evidence="1" key="1">
    <citation type="submission" date="2024-09" db="EMBL/GenBank/DDBJ databases">
        <title>Black Yeasts Isolated from many extreme environments.</title>
        <authorList>
            <person name="Coleine C."/>
            <person name="Stajich J.E."/>
            <person name="Selbmann L."/>
        </authorList>
    </citation>
    <scope>NUCLEOTIDE SEQUENCE</scope>
    <source>
        <strain evidence="1">CCFEE 5737</strain>
    </source>
</reference>
<accession>A0ACC3DXF7</accession>
<proteinExistence type="predicted"/>
<protein>
    <submittedName>
        <fullName evidence="1">Uncharacterized protein</fullName>
    </submittedName>
</protein>
<comment type="caution">
    <text evidence="1">The sequence shown here is derived from an EMBL/GenBank/DDBJ whole genome shotgun (WGS) entry which is preliminary data.</text>
</comment>
<gene>
    <name evidence="1" type="ORF">LTS18_005680</name>
</gene>
<dbReference type="Proteomes" id="UP001186974">
    <property type="component" value="Unassembled WGS sequence"/>
</dbReference>
<name>A0ACC3DXF7_9PEZI</name>
<dbReference type="EMBL" id="JAWDJW010000136">
    <property type="protein sequence ID" value="KAK3081530.1"/>
    <property type="molecule type" value="Genomic_DNA"/>
</dbReference>
<evidence type="ECO:0000313" key="2">
    <source>
        <dbReference type="Proteomes" id="UP001186974"/>
    </source>
</evidence>
<sequence length="510" mass="58948">MFASRVQEVLLPLIAGENDFRIGMVFVTAIAILLTYQFGICVYNIYFHPLSNYPGPLFNKISRIPMFFALIYGEQAFYTQQLHDQYGDVVRMAPNELSYANGDAWKDIHGHAVAGKTLKFTKEPGFYHQNPDRAPSVINADDAGHARMRRIFAHAFSDQALKKQEPTFRKYVDKLITRLRHTVSNNPQYSFDILKMYNFTTFDVMGDLTFGEPLGLLEGADYNPWIAAIFGGIKFGTFNRAVRSFPWIHGFLKRLHPQALNKKRQEHFRFSEDRVDRRLEKGDDEPDIWGLVLQQPEGKGMSKREMYSNSGLFMIAGTETTATLLSGLTYYLLKNPEKLKKLNKEIRDAFKSPEDMTLVRLAQSQYLAACIEEGLRMYPPVPIGLPRVTPHEGAIVAGRWVPPKTILYMSHYALYRSAKNFRDPWSFIPERWTGDERFATDEKQAFQPFSYGPRNCLGKNMAYHEMRLILATCLWNFDYELCEESEEWANQKTFTLWEKKPLMVRLTPVQ</sequence>
<keyword evidence="2" id="KW-1185">Reference proteome</keyword>
<evidence type="ECO:0000313" key="1">
    <source>
        <dbReference type="EMBL" id="KAK3081530.1"/>
    </source>
</evidence>
<organism evidence="1 2">
    <name type="scientific">Coniosporium uncinatum</name>
    <dbReference type="NCBI Taxonomy" id="93489"/>
    <lineage>
        <taxon>Eukaryota</taxon>
        <taxon>Fungi</taxon>
        <taxon>Dikarya</taxon>
        <taxon>Ascomycota</taxon>
        <taxon>Pezizomycotina</taxon>
        <taxon>Dothideomycetes</taxon>
        <taxon>Dothideomycetes incertae sedis</taxon>
        <taxon>Coniosporium</taxon>
    </lineage>
</organism>
<feature type="non-terminal residue" evidence="1">
    <location>
        <position position="510"/>
    </location>
</feature>